<feature type="non-terminal residue" evidence="2">
    <location>
        <position position="77"/>
    </location>
</feature>
<evidence type="ECO:0000313" key="1">
    <source>
        <dbReference type="EMBL" id="CAB0015737.1"/>
    </source>
</evidence>
<reference evidence="2 3" key="1">
    <citation type="submission" date="2020-02" db="EMBL/GenBank/DDBJ databases">
        <authorList>
            <person name="Ferguson B K."/>
        </authorList>
    </citation>
    <scope>NUCLEOTIDE SEQUENCE [LARGE SCALE GENOMIC DNA]</scope>
</reference>
<dbReference type="Proteomes" id="UP000479000">
    <property type="component" value="Unassembled WGS sequence"/>
</dbReference>
<keyword evidence="3" id="KW-1185">Reference proteome</keyword>
<dbReference type="AlphaFoldDB" id="A0A6H5HFE4"/>
<evidence type="ECO:0000313" key="3">
    <source>
        <dbReference type="Proteomes" id="UP000479000"/>
    </source>
</evidence>
<dbReference type="EMBL" id="CADCXU010029425">
    <property type="protein sequence ID" value="CAB0015739.1"/>
    <property type="molecule type" value="Genomic_DNA"/>
</dbReference>
<organism evidence="2 3">
    <name type="scientific">Nesidiocoris tenuis</name>
    <dbReference type="NCBI Taxonomy" id="355587"/>
    <lineage>
        <taxon>Eukaryota</taxon>
        <taxon>Metazoa</taxon>
        <taxon>Ecdysozoa</taxon>
        <taxon>Arthropoda</taxon>
        <taxon>Hexapoda</taxon>
        <taxon>Insecta</taxon>
        <taxon>Pterygota</taxon>
        <taxon>Neoptera</taxon>
        <taxon>Paraneoptera</taxon>
        <taxon>Hemiptera</taxon>
        <taxon>Heteroptera</taxon>
        <taxon>Panheteroptera</taxon>
        <taxon>Cimicomorpha</taxon>
        <taxon>Miridae</taxon>
        <taxon>Dicyphina</taxon>
        <taxon>Nesidiocoris</taxon>
    </lineage>
</organism>
<gene>
    <name evidence="1" type="ORF">NTEN_LOCUS20077</name>
    <name evidence="2" type="ORF">NTEN_LOCUS20079</name>
</gene>
<sequence length="77" mass="8778">MRSVPMWSSSFRPKIPIPSRTTARNFFHLIPTRFVRAMPSAPLLGPPYRVSQALHSPKMETGFTKSNFEKVNSIFAK</sequence>
<protein>
    <submittedName>
        <fullName evidence="2">Uncharacterized protein</fullName>
    </submittedName>
</protein>
<accession>A0A6H5HFE4</accession>
<evidence type="ECO:0000313" key="2">
    <source>
        <dbReference type="EMBL" id="CAB0015739.1"/>
    </source>
</evidence>
<proteinExistence type="predicted"/>
<dbReference type="EMBL" id="CADCXU010029423">
    <property type="protein sequence ID" value="CAB0015737.1"/>
    <property type="molecule type" value="Genomic_DNA"/>
</dbReference>
<name>A0A6H5HFE4_9HEMI</name>